<sequence>MAQPVTTLLEPEDPNPTCLAAITWCNGDCHEWEDLHHSSGFDTMAARAGAETETTISVSVYRTDIADEPGPVEICLLADSTTSELVFTPARARQLSAMLMNAADDADPAPHGVLNIPAGQVRIGDEIDTPDGWQKVNGLLIFPSADYAALFTPEKDDVDSDGYQHSTTAPVRVRRRIHGSTAIAFVEPIR</sequence>
<dbReference type="AlphaFoldDB" id="A0A2T0RS62"/>
<evidence type="ECO:0000313" key="1">
    <source>
        <dbReference type="EMBL" id="PRY24039.1"/>
    </source>
</evidence>
<dbReference type="Pfam" id="PF21848">
    <property type="entry name" value="DUF6907"/>
    <property type="match status" value="1"/>
</dbReference>
<dbReference type="EMBL" id="PVZG01000014">
    <property type="protein sequence ID" value="PRY24039.1"/>
    <property type="molecule type" value="Genomic_DNA"/>
</dbReference>
<dbReference type="Proteomes" id="UP000239209">
    <property type="component" value="Unassembled WGS sequence"/>
</dbReference>
<keyword evidence="2" id="KW-1185">Reference proteome</keyword>
<dbReference type="InterPro" id="IPR054202">
    <property type="entry name" value="DUF6907"/>
</dbReference>
<gene>
    <name evidence="1" type="ORF">CLV70_114172</name>
</gene>
<accession>A0A2T0RS62</accession>
<protein>
    <submittedName>
        <fullName evidence="1">Uncharacterized protein</fullName>
    </submittedName>
</protein>
<proteinExistence type="predicted"/>
<name>A0A2T0RS62_9ACTN</name>
<comment type="caution">
    <text evidence="1">The sequence shown here is derived from an EMBL/GenBank/DDBJ whole genome shotgun (WGS) entry which is preliminary data.</text>
</comment>
<organism evidence="1 2">
    <name type="scientific">Pseudosporangium ferrugineum</name>
    <dbReference type="NCBI Taxonomy" id="439699"/>
    <lineage>
        <taxon>Bacteria</taxon>
        <taxon>Bacillati</taxon>
        <taxon>Actinomycetota</taxon>
        <taxon>Actinomycetes</taxon>
        <taxon>Micromonosporales</taxon>
        <taxon>Micromonosporaceae</taxon>
        <taxon>Pseudosporangium</taxon>
    </lineage>
</organism>
<evidence type="ECO:0000313" key="2">
    <source>
        <dbReference type="Proteomes" id="UP000239209"/>
    </source>
</evidence>
<reference evidence="1 2" key="1">
    <citation type="submission" date="2018-03" db="EMBL/GenBank/DDBJ databases">
        <title>Genomic Encyclopedia of Archaeal and Bacterial Type Strains, Phase II (KMG-II): from individual species to whole genera.</title>
        <authorList>
            <person name="Goeker M."/>
        </authorList>
    </citation>
    <scope>NUCLEOTIDE SEQUENCE [LARGE SCALE GENOMIC DNA]</scope>
    <source>
        <strain evidence="1 2">DSM 45348</strain>
    </source>
</reference>